<feature type="region of interest" description="Disordered" evidence="1">
    <location>
        <begin position="89"/>
        <end position="109"/>
    </location>
</feature>
<evidence type="ECO:0000256" key="1">
    <source>
        <dbReference type="SAM" id="MobiDB-lite"/>
    </source>
</evidence>
<organism evidence="2 3">
    <name type="scientific">Reticulomyxa filosa</name>
    <dbReference type="NCBI Taxonomy" id="46433"/>
    <lineage>
        <taxon>Eukaryota</taxon>
        <taxon>Sar</taxon>
        <taxon>Rhizaria</taxon>
        <taxon>Retaria</taxon>
        <taxon>Foraminifera</taxon>
        <taxon>Monothalamids</taxon>
        <taxon>Reticulomyxidae</taxon>
        <taxon>Reticulomyxa</taxon>
    </lineage>
</organism>
<feature type="compositionally biased region" description="Polar residues" evidence="1">
    <location>
        <begin position="1"/>
        <end position="17"/>
    </location>
</feature>
<comment type="caution">
    <text evidence="2">The sequence shown here is derived from an EMBL/GenBank/DDBJ whole genome shotgun (WGS) entry which is preliminary data.</text>
</comment>
<reference evidence="2 3" key="1">
    <citation type="journal article" date="2013" name="Curr. Biol.">
        <title>The Genome of the Foraminiferan Reticulomyxa filosa.</title>
        <authorList>
            <person name="Glockner G."/>
            <person name="Hulsmann N."/>
            <person name="Schleicher M."/>
            <person name="Noegel A.A."/>
            <person name="Eichinger L."/>
            <person name="Gallinger C."/>
            <person name="Pawlowski J."/>
            <person name="Sierra R."/>
            <person name="Euteneuer U."/>
            <person name="Pillet L."/>
            <person name="Moustafa A."/>
            <person name="Platzer M."/>
            <person name="Groth M."/>
            <person name="Szafranski K."/>
            <person name="Schliwa M."/>
        </authorList>
    </citation>
    <scope>NUCLEOTIDE SEQUENCE [LARGE SCALE GENOMIC DNA]</scope>
</reference>
<sequence length="180" mass="20005">MEQTFDPSGLTQPNSKDMSMPLGDNEHGDRPALEPDLESASASKNEAADSHDSGQEYQHYTNDTDIGVEEDLAVGVDLGVDIKMADSDELSRHDDSVPITANNLPNPIQNDNNANHTMMFDVESQPEPSHSQLVRDQKHQQMEVNSDLNTVSLLHHRNLHDNANATLQLIDKLKEKKTKK</sequence>
<feature type="compositionally biased region" description="Basic and acidic residues" evidence="1">
    <location>
        <begin position="24"/>
        <end position="33"/>
    </location>
</feature>
<dbReference type="Proteomes" id="UP000023152">
    <property type="component" value="Unassembled WGS sequence"/>
</dbReference>
<feature type="region of interest" description="Disordered" evidence="1">
    <location>
        <begin position="1"/>
        <end position="58"/>
    </location>
</feature>
<gene>
    <name evidence="2" type="ORF">RFI_22009</name>
</gene>
<evidence type="ECO:0000313" key="3">
    <source>
        <dbReference type="Proteomes" id="UP000023152"/>
    </source>
</evidence>
<name>X6MNB8_RETFI</name>
<keyword evidence="3" id="KW-1185">Reference proteome</keyword>
<accession>X6MNB8</accession>
<dbReference type="AlphaFoldDB" id="X6MNB8"/>
<proteinExistence type="predicted"/>
<dbReference type="EMBL" id="ASPP01019206">
    <property type="protein sequence ID" value="ETO15349.1"/>
    <property type="molecule type" value="Genomic_DNA"/>
</dbReference>
<protein>
    <submittedName>
        <fullName evidence="2">Uncharacterized protein</fullName>
    </submittedName>
</protein>
<evidence type="ECO:0000313" key="2">
    <source>
        <dbReference type="EMBL" id="ETO15349.1"/>
    </source>
</evidence>